<keyword evidence="4" id="KW-1185">Reference proteome</keyword>
<evidence type="ECO:0000313" key="3">
    <source>
        <dbReference type="EMBL" id="AEO56328.1"/>
    </source>
</evidence>
<dbReference type="eggNOG" id="KOG2852">
    <property type="taxonomic scope" value="Eukaryota"/>
</dbReference>
<dbReference type="KEGG" id="mtm:MYCTH_2301103"/>
<dbReference type="EMBL" id="CP003003">
    <property type="protein sequence ID" value="AEO56328.1"/>
    <property type="molecule type" value="Genomic_DNA"/>
</dbReference>
<feature type="domain" description="FAD dependent oxidoreductase" evidence="2">
    <location>
        <begin position="10"/>
        <end position="423"/>
    </location>
</feature>
<sequence length="445" mass="48125">MDAQHEKKNIVIVGGGIIGCTTAYYLTRHPKFNPALHTITLLEASSIAAGASGKAGGLLALWAYPTCLVPLSYRLHKELAAEHNGAQRWGYRRLGCGSLAAVVRTSDLEARAPKPPSPPAENGVDGGLPIQSTASDEKSKDWEKLPKQDGAATGLLRDSPLPPDLNWIDGKLVQYYEEMGSPGATETAQVHPFHFTNAMADLAKEKGVDIRLRAKVTRISETKTAGVLHSVAYEDRDTGEIRNIDDVTDVIVAAGPWTGKLVPRTRVEGLRAHSVVFEADVSPYAVFTDIQLPADYVPEHRASQGQRRRHRGNVDPEIYARPFGEVYACGEPDKTIPLPATADEVSVDQSQCDDLVAYIGTISPTLAAAPVKARQACYLPQHIRFGEQRGPLIGPTSVPGLWVAAGHTCWGIQNGPGTGYLMAGMIFGDEVDEEVEKLDPRKFKV</sequence>
<dbReference type="Pfam" id="PF01266">
    <property type="entry name" value="DAO"/>
    <property type="match status" value="1"/>
</dbReference>
<dbReference type="OMA" id="RPFNEAY"/>
<protein>
    <recommendedName>
        <fullName evidence="2">FAD dependent oxidoreductase domain-containing protein</fullName>
    </recommendedName>
</protein>
<dbReference type="InParanoid" id="G2Q936"/>
<dbReference type="Gene3D" id="3.50.50.60">
    <property type="entry name" value="FAD/NAD(P)-binding domain"/>
    <property type="match status" value="2"/>
</dbReference>
<dbReference type="GO" id="GO:0005829">
    <property type="term" value="C:cytosol"/>
    <property type="evidence" value="ECO:0007669"/>
    <property type="project" value="GOC"/>
</dbReference>
<evidence type="ECO:0000259" key="2">
    <source>
        <dbReference type="Pfam" id="PF01266"/>
    </source>
</evidence>
<dbReference type="InterPro" id="IPR006076">
    <property type="entry name" value="FAD-dep_OxRdtase"/>
</dbReference>
<dbReference type="Proteomes" id="UP000007322">
    <property type="component" value="Chromosome 2"/>
</dbReference>
<dbReference type="GeneID" id="11510378"/>
<dbReference type="InterPro" id="IPR036188">
    <property type="entry name" value="FAD/NAD-bd_sf"/>
</dbReference>
<dbReference type="Gene3D" id="3.30.9.10">
    <property type="entry name" value="D-Amino Acid Oxidase, subunit A, domain 2"/>
    <property type="match status" value="1"/>
</dbReference>
<gene>
    <name evidence="3" type="ORF">MYCTH_2301103</name>
</gene>
<dbReference type="PANTHER" id="PTHR13847:SF150">
    <property type="entry name" value="OXIDOREDUCTASE TDA3-RELATED"/>
    <property type="match status" value="1"/>
</dbReference>
<dbReference type="STRING" id="573729.G2Q936"/>
<dbReference type="RefSeq" id="XP_003661573.1">
    <property type="nucleotide sequence ID" value="XM_003661525.1"/>
</dbReference>
<dbReference type="SUPFAM" id="SSF51905">
    <property type="entry name" value="FAD/NAD(P)-binding domain"/>
    <property type="match status" value="1"/>
</dbReference>
<evidence type="ECO:0000256" key="1">
    <source>
        <dbReference type="SAM" id="MobiDB-lite"/>
    </source>
</evidence>
<dbReference type="PROSITE" id="PS51257">
    <property type="entry name" value="PROKAR_LIPOPROTEIN"/>
    <property type="match status" value="1"/>
</dbReference>
<dbReference type="OrthoDB" id="498204at2759"/>
<feature type="region of interest" description="Disordered" evidence="1">
    <location>
        <begin position="108"/>
        <end position="158"/>
    </location>
</feature>
<evidence type="ECO:0000313" key="4">
    <source>
        <dbReference type="Proteomes" id="UP000007322"/>
    </source>
</evidence>
<name>G2Q936_THET4</name>
<dbReference type="GO" id="GO:0042147">
    <property type="term" value="P:retrograde transport, endosome to Golgi"/>
    <property type="evidence" value="ECO:0007669"/>
    <property type="project" value="TreeGrafter"/>
</dbReference>
<dbReference type="FunCoup" id="G2Q936">
    <property type="interactions" value="93"/>
</dbReference>
<dbReference type="PANTHER" id="PTHR13847">
    <property type="entry name" value="SARCOSINE DEHYDROGENASE-RELATED"/>
    <property type="match status" value="1"/>
</dbReference>
<accession>G2Q936</accession>
<dbReference type="GO" id="GO:0005770">
    <property type="term" value="C:late endosome"/>
    <property type="evidence" value="ECO:0007669"/>
    <property type="project" value="TreeGrafter"/>
</dbReference>
<proteinExistence type="predicted"/>
<reference evidence="3 4" key="1">
    <citation type="journal article" date="2011" name="Nat. Biotechnol.">
        <title>Comparative genomic analysis of the thermophilic biomass-degrading fungi Myceliophthora thermophila and Thielavia terrestris.</title>
        <authorList>
            <person name="Berka R.M."/>
            <person name="Grigoriev I.V."/>
            <person name="Otillar R."/>
            <person name="Salamov A."/>
            <person name="Grimwood J."/>
            <person name="Reid I."/>
            <person name="Ishmael N."/>
            <person name="John T."/>
            <person name="Darmond C."/>
            <person name="Moisan M.-C."/>
            <person name="Henrissat B."/>
            <person name="Coutinho P.M."/>
            <person name="Lombard V."/>
            <person name="Natvig D.O."/>
            <person name="Lindquist E."/>
            <person name="Schmutz J."/>
            <person name="Lucas S."/>
            <person name="Harris P."/>
            <person name="Powlowski J."/>
            <person name="Bellemare A."/>
            <person name="Taylor D."/>
            <person name="Butler G."/>
            <person name="de Vries R.P."/>
            <person name="Allijn I.E."/>
            <person name="van den Brink J."/>
            <person name="Ushinsky S."/>
            <person name="Storms R."/>
            <person name="Powell A.J."/>
            <person name="Paulsen I.T."/>
            <person name="Elbourne L.D.H."/>
            <person name="Baker S.E."/>
            <person name="Magnuson J."/>
            <person name="LaBoissiere S."/>
            <person name="Clutterbuck A.J."/>
            <person name="Martinez D."/>
            <person name="Wogulis M."/>
            <person name="de Leon A.L."/>
            <person name="Rey M.W."/>
            <person name="Tsang A."/>
        </authorList>
    </citation>
    <scope>NUCLEOTIDE SEQUENCE [LARGE SCALE GENOMIC DNA]</scope>
    <source>
        <strain evidence="4">ATCC 42464 / BCRC 31852 / DSM 1799</strain>
    </source>
</reference>
<organism evidence="3 4">
    <name type="scientific">Thermothelomyces thermophilus (strain ATCC 42464 / BCRC 31852 / DSM 1799)</name>
    <name type="common">Sporotrichum thermophile</name>
    <dbReference type="NCBI Taxonomy" id="573729"/>
    <lineage>
        <taxon>Eukaryota</taxon>
        <taxon>Fungi</taxon>
        <taxon>Dikarya</taxon>
        <taxon>Ascomycota</taxon>
        <taxon>Pezizomycotina</taxon>
        <taxon>Sordariomycetes</taxon>
        <taxon>Sordariomycetidae</taxon>
        <taxon>Sordariales</taxon>
        <taxon>Chaetomiaceae</taxon>
        <taxon>Thermothelomyces</taxon>
    </lineage>
</organism>
<dbReference type="AlphaFoldDB" id="G2Q936"/>
<dbReference type="VEuPathDB" id="FungiDB:MYCTH_2301103"/>
<dbReference type="HOGENOM" id="CLU_007884_14_0_1"/>
<feature type="compositionally biased region" description="Basic and acidic residues" evidence="1">
    <location>
        <begin position="135"/>
        <end position="147"/>
    </location>
</feature>